<keyword evidence="6" id="KW-0067">ATP-binding</keyword>
<dbReference type="InterPro" id="IPR050093">
    <property type="entry name" value="ABC_SmlMolc_Importer"/>
</dbReference>
<gene>
    <name evidence="12" type="ORF">DSCA_25390</name>
</gene>
<keyword evidence="8" id="KW-0408">Iron</keyword>
<evidence type="ECO:0000256" key="5">
    <source>
        <dbReference type="ARBA" id="ARBA00022741"/>
    </source>
</evidence>
<keyword evidence="9" id="KW-0406">Ion transport</keyword>
<dbReference type="PROSITE" id="PS50893">
    <property type="entry name" value="ABC_TRANSPORTER_2"/>
    <property type="match status" value="1"/>
</dbReference>
<dbReference type="EMBL" id="AP021874">
    <property type="protein sequence ID" value="BBO68609.1"/>
    <property type="molecule type" value="Genomic_DNA"/>
</dbReference>
<dbReference type="InterPro" id="IPR027417">
    <property type="entry name" value="P-loop_NTPase"/>
</dbReference>
<dbReference type="InterPro" id="IPR017871">
    <property type="entry name" value="ABC_transporter-like_CS"/>
</dbReference>
<keyword evidence="3" id="KW-0410">Iron transport</keyword>
<evidence type="ECO:0000256" key="3">
    <source>
        <dbReference type="ARBA" id="ARBA00022496"/>
    </source>
</evidence>
<keyword evidence="2" id="KW-1003">Cell membrane</keyword>
<dbReference type="GO" id="GO:0016887">
    <property type="term" value="F:ATP hydrolysis activity"/>
    <property type="evidence" value="ECO:0007669"/>
    <property type="project" value="InterPro"/>
</dbReference>
<evidence type="ECO:0000256" key="9">
    <source>
        <dbReference type="ARBA" id="ARBA00023065"/>
    </source>
</evidence>
<evidence type="ECO:0000256" key="7">
    <source>
        <dbReference type="ARBA" id="ARBA00022967"/>
    </source>
</evidence>
<keyword evidence="13" id="KW-1185">Reference proteome</keyword>
<dbReference type="InterPro" id="IPR015853">
    <property type="entry name" value="ABC_transpr_FbpC"/>
</dbReference>
<proteinExistence type="predicted"/>
<dbReference type="InterPro" id="IPR003593">
    <property type="entry name" value="AAA+_ATPase"/>
</dbReference>
<dbReference type="Proteomes" id="UP000427906">
    <property type="component" value="Chromosome"/>
</dbReference>
<dbReference type="GO" id="GO:0016020">
    <property type="term" value="C:membrane"/>
    <property type="evidence" value="ECO:0007669"/>
    <property type="project" value="InterPro"/>
</dbReference>
<sequence>MIEINKVSVGLGDRTILADVSVRVPAGQCLALLGPSGSGKTTLLRLLAGLEKPDAGTIRINGKLVSTPQKLTAPYDRSVGMVFQELALWPHMTVWQQLDFAVGADLSNKKIRHGKIEAALSRVKLDAFKKAYPHQLSGGEKQRLALARALIQEPEILLLDEPFSGLDAELKNRLLLEIRKIAREMNMTCIFVTHLVSEAEYLVDRMLTIRNGRVRSRQMQKDEALSADHAPNRLVCHTGGRGR</sequence>
<dbReference type="GO" id="GO:0015408">
    <property type="term" value="F:ABC-type ferric iron transporter activity"/>
    <property type="evidence" value="ECO:0007669"/>
    <property type="project" value="InterPro"/>
</dbReference>
<keyword evidence="7" id="KW-1278">Translocase</keyword>
<dbReference type="PANTHER" id="PTHR42781">
    <property type="entry name" value="SPERMIDINE/PUTRESCINE IMPORT ATP-BINDING PROTEIN POTA"/>
    <property type="match status" value="1"/>
</dbReference>
<evidence type="ECO:0000259" key="11">
    <source>
        <dbReference type="PROSITE" id="PS50893"/>
    </source>
</evidence>
<keyword evidence="10" id="KW-0472">Membrane</keyword>
<dbReference type="OrthoDB" id="9809450at2"/>
<organism evidence="12 13">
    <name type="scientific">Desulfosarcina alkanivorans</name>
    <dbReference type="NCBI Taxonomy" id="571177"/>
    <lineage>
        <taxon>Bacteria</taxon>
        <taxon>Pseudomonadati</taxon>
        <taxon>Thermodesulfobacteriota</taxon>
        <taxon>Desulfobacteria</taxon>
        <taxon>Desulfobacterales</taxon>
        <taxon>Desulfosarcinaceae</taxon>
        <taxon>Desulfosarcina</taxon>
    </lineage>
</organism>
<protein>
    <recommendedName>
        <fullName evidence="11">ABC transporter domain-containing protein</fullName>
    </recommendedName>
</protein>
<evidence type="ECO:0000313" key="13">
    <source>
        <dbReference type="Proteomes" id="UP000427906"/>
    </source>
</evidence>
<feature type="domain" description="ABC transporter" evidence="11">
    <location>
        <begin position="2"/>
        <end position="236"/>
    </location>
</feature>
<dbReference type="GO" id="GO:0005524">
    <property type="term" value="F:ATP binding"/>
    <property type="evidence" value="ECO:0007669"/>
    <property type="project" value="UniProtKB-KW"/>
</dbReference>
<evidence type="ECO:0000256" key="1">
    <source>
        <dbReference type="ARBA" id="ARBA00022448"/>
    </source>
</evidence>
<dbReference type="InterPro" id="IPR003439">
    <property type="entry name" value="ABC_transporter-like_ATP-bd"/>
</dbReference>
<evidence type="ECO:0000256" key="6">
    <source>
        <dbReference type="ARBA" id="ARBA00022840"/>
    </source>
</evidence>
<evidence type="ECO:0000256" key="10">
    <source>
        <dbReference type="ARBA" id="ARBA00023136"/>
    </source>
</evidence>
<evidence type="ECO:0000256" key="8">
    <source>
        <dbReference type="ARBA" id="ARBA00023004"/>
    </source>
</evidence>
<dbReference type="PROSITE" id="PS00211">
    <property type="entry name" value="ABC_TRANSPORTER_1"/>
    <property type="match status" value="1"/>
</dbReference>
<evidence type="ECO:0000256" key="2">
    <source>
        <dbReference type="ARBA" id="ARBA00022475"/>
    </source>
</evidence>
<dbReference type="SMART" id="SM00382">
    <property type="entry name" value="AAA"/>
    <property type="match status" value="1"/>
</dbReference>
<dbReference type="RefSeq" id="WP_155316746.1">
    <property type="nucleotide sequence ID" value="NZ_AP021874.1"/>
</dbReference>
<reference evidence="12 13" key="1">
    <citation type="submission" date="2019-11" db="EMBL/GenBank/DDBJ databases">
        <title>Comparative genomics of hydrocarbon-degrading Desulfosarcina strains.</title>
        <authorList>
            <person name="Watanabe M."/>
            <person name="Kojima H."/>
            <person name="Fukui M."/>
        </authorList>
    </citation>
    <scope>NUCLEOTIDE SEQUENCE [LARGE SCALE GENOMIC DNA]</scope>
    <source>
        <strain evidence="12 13">PL12</strain>
    </source>
</reference>
<keyword evidence="5" id="KW-0547">Nucleotide-binding</keyword>
<accession>A0A5K7YL42</accession>
<dbReference type="PANTHER" id="PTHR42781:SF1">
    <property type="entry name" value="THIAMINE IMPORT ATP-BINDING PROTEIN THIQ"/>
    <property type="match status" value="1"/>
</dbReference>
<dbReference type="Gene3D" id="3.40.50.300">
    <property type="entry name" value="P-loop containing nucleotide triphosphate hydrolases"/>
    <property type="match status" value="1"/>
</dbReference>
<dbReference type="SUPFAM" id="SSF52540">
    <property type="entry name" value="P-loop containing nucleoside triphosphate hydrolases"/>
    <property type="match status" value="1"/>
</dbReference>
<keyword evidence="4" id="KW-0997">Cell inner membrane</keyword>
<dbReference type="CDD" id="cd03259">
    <property type="entry name" value="ABC_Carb_Solutes_like"/>
    <property type="match status" value="1"/>
</dbReference>
<name>A0A5K7YL42_9BACT</name>
<keyword evidence="1" id="KW-0813">Transport</keyword>
<dbReference type="AlphaFoldDB" id="A0A5K7YL42"/>
<evidence type="ECO:0000256" key="4">
    <source>
        <dbReference type="ARBA" id="ARBA00022519"/>
    </source>
</evidence>
<evidence type="ECO:0000313" key="12">
    <source>
        <dbReference type="EMBL" id="BBO68609.1"/>
    </source>
</evidence>
<dbReference type="KEGG" id="dalk:DSCA_25390"/>
<dbReference type="Pfam" id="PF00005">
    <property type="entry name" value="ABC_tran"/>
    <property type="match status" value="1"/>
</dbReference>